<dbReference type="InterPro" id="IPR041700">
    <property type="entry name" value="OMP_b-brl_3"/>
</dbReference>
<organism evidence="2 3">
    <name type="scientific">Okeania hirsuta</name>
    <dbReference type="NCBI Taxonomy" id="1458930"/>
    <lineage>
        <taxon>Bacteria</taxon>
        <taxon>Bacillati</taxon>
        <taxon>Cyanobacteriota</taxon>
        <taxon>Cyanophyceae</taxon>
        <taxon>Oscillatoriophycideae</taxon>
        <taxon>Oscillatoriales</taxon>
        <taxon>Microcoleaceae</taxon>
        <taxon>Okeania</taxon>
    </lineage>
</organism>
<dbReference type="Proteomes" id="UP000269154">
    <property type="component" value="Unassembled WGS sequence"/>
</dbReference>
<sequence length="75" mass="8593">MAVNILRIIGEFVNNPNLTNIFEYDQKVLGVYGTGSYENDVWGLKLGLRMENTDLRYFPSEYAGKQPAKLHQPFP</sequence>
<name>A0A3N6QJV2_9CYAN</name>
<accession>A0A3N6QJV2</accession>
<evidence type="ECO:0000313" key="3">
    <source>
        <dbReference type="Proteomes" id="UP000269154"/>
    </source>
</evidence>
<evidence type="ECO:0000259" key="1">
    <source>
        <dbReference type="Pfam" id="PF14905"/>
    </source>
</evidence>
<dbReference type="AlphaFoldDB" id="A0A3N6QJV2"/>
<keyword evidence="3" id="KW-1185">Reference proteome</keyword>
<proteinExistence type="predicted"/>
<feature type="domain" description="Outer membrane protein beta-barrel" evidence="1">
    <location>
        <begin position="10"/>
        <end position="60"/>
    </location>
</feature>
<evidence type="ECO:0000313" key="2">
    <source>
        <dbReference type="EMBL" id="RQH15550.1"/>
    </source>
</evidence>
<reference evidence="2 3" key="1">
    <citation type="journal article" date="2018" name="ACS Chem. Biol.">
        <title>Ketoreductase domain dysfunction expands chemodiversity: malyngamide biosynthesis in the cyanobacterium Okeania hirsuta.</title>
        <authorList>
            <person name="Moss N.A."/>
            <person name="Leao T."/>
            <person name="Rankin M."/>
            <person name="McCullough T.M."/>
            <person name="Qu P."/>
            <person name="Korobeynikov A."/>
            <person name="Smith J.L."/>
            <person name="Gerwick L."/>
            <person name="Gerwick W.H."/>
        </authorList>
    </citation>
    <scope>NUCLEOTIDE SEQUENCE [LARGE SCALE GENOMIC DNA]</scope>
    <source>
        <strain evidence="2 3">PAB10Feb10-1</strain>
    </source>
</reference>
<comment type="caution">
    <text evidence="2">The sequence shown here is derived from an EMBL/GenBank/DDBJ whole genome shotgun (WGS) entry which is preliminary data.</text>
</comment>
<dbReference type="Pfam" id="PF14905">
    <property type="entry name" value="OMP_b-brl_3"/>
    <property type="match status" value="1"/>
</dbReference>
<dbReference type="RefSeq" id="WP_124155881.1">
    <property type="nucleotide sequence ID" value="NZ_CAWOLW010000516.1"/>
</dbReference>
<gene>
    <name evidence="2" type="ORF">D5R40_34050</name>
</gene>
<dbReference type="OrthoDB" id="8764943at2"/>
<protein>
    <recommendedName>
        <fullName evidence="1">Outer membrane protein beta-barrel domain-containing protein</fullName>
    </recommendedName>
</protein>
<dbReference type="EMBL" id="RCBY01000563">
    <property type="protein sequence ID" value="RQH15550.1"/>
    <property type="molecule type" value="Genomic_DNA"/>
</dbReference>